<evidence type="ECO:0000256" key="11">
    <source>
        <dbReference type="ARBA" id="ARBA00033284"/>
    </source>
</evidence>
<dbReference type="CDD" id="cd02853">
    <property type="entry name" value="E_set_MTHase_like_N"/>
    <property type="match status" value="1"/>
</dbReference>
<dbReference type="PANTHER" id="PTHR43651">
    <property type="entry name" value="1,4-ALPHA-GLUCAN-BRANCHING ENZYME"/>
    <property type="match status" value="1"/>
</dbReference>
<keyword evidence="8" id="KW-0119">Carbohydrate metabolism</keyword>
<dbReference type="InterPro" id="IPR014756">
    <property type="entry name" value="Ig_E-set"/>
</dbReference>
<evidence type="ECO:0000256" key="15">
    <source>
        <dbReference type="PIRSR" id="PIRSR006337-1"/>
    </source>
</evidence>
<evidence type="ECO:0000256" key="10">
    <source>
        <dbReference type="ARBA" id="ARBA00032057"/>
    </source>
</evidence>
<dbReference type="PIRSF" id="PIRSF006337">
    <property type="entry name" value="Trehalose_TreZ"/>
    <property type="match status" value="1"/>
</dbReference>
<sequence length="625" mass="70086">MSHAPRRYPIGAEPNGQGTAFRVWAPNRNCVIVVGTSGGRSFEQRLEREPTGYFSGTVPGVMVGATYRFRLDDDTTLFPDPASRFQPEGPHGPSMVVDPASFQWSDKAWLGAGRQGQVIYEMHVGTFTPEGTWESALQKLPHLKQTGITLVEVMPLADFAGEFGWGYDGVNLFAPTRLYGTPDDFRRFVDRAHELGIGVILDVVYNHFGPDGNYLKAFSDSYFSSKHETDWGEAVNFDGEQSGPVREFVLTNARYWIQEFHLDGLRLDATQNIYDASCSHILKEMTAAARDAAEERSIYIVAENEPQETHHVAAPEQGGFGMDALWNDDLHHSLHVALTGRAEAYYTDYRGAPQEFISAMKWGYLYQGQWYKWQEKRRGHPALQCPPTNFVAYIENHDQVANSGRGQRMAVVSSPAMYRTLTALMLLGPSTPMLFQGQEFGATSHFYYFADHRPELATLVDEGRRKFLAQFPSLATPEMQAQIPRPQDRSTFERSKLDWSEVDRHPEASSFFRDLLTLRRTDPVISAESSNIDGAVLTEEAFLIRFFADDGLDRLLLVNLGVDADLSPVPEPLLAEPAGCRWTLIWSSEDPRYGGEGTPTSQLERNCHLPAHSALLFAARPQEES</sequence>
<dbReference type="InterPro" id="IPR022567">
    <property type="entry name" value="DUF3459"/>
</dbReference>
<evidence type="ECO:0000256" key="7">
    <source>
        <dbReference type="ARBA" id="ARBA00022801"/>
    </source>
</evidence>
<dbReference type="Pfam" id="PF02922">
    <property type="entry name" value="CBM_48"/>
    <property type="match status" value="1"/>
</dbReference>
<evidence type="ECO:0000259" key="17">
    <source>
        <dbReference type="SMART" id="SM00642"/>
    </source>
</evidence>
<comment type="pathway">
    <text evidence="2 14">Glycan biosynthesis; trehalose biosynthesis.</text>
</comment>
<dbReference type="Gene3D" id="1.10.10.760">
    <property type="entry name" value="E-set domains of sugar-utilizing enzymes"/>
    <property type="match status" value="1"/>
</dbReference>
<dbReference type="KEGG" id="ccos:Pan44_11380"/>
<evidence type="ECO:0000256" key="3">
    <source>
        <dbReference type="ARBA" id="ARBA00008061"/>
    </source>
</evidence>
<evidence type="ECO:0000256" key="9">
    <source>
        <dbReference type="ARBA" id="ARBA00023295"/>
    </source>
</evidence>
<keyword evidence="6" id="KW-0963">Cytoplasm</keyword>
<dbReference type="AlphaFoldDB" id="A0A517SAH9"/>
<name>A0A517SAH9_9PLAN</name>
<accession>A0A517SAH9</accession>
<evidence type="ECO:0000256" key="13">
    <source>
        <dbReference type="NCBIfam" id="TIGR02402"/>
    </source>
</evidence>
<dbReference type="InterPro" id="IPR012768">
    <property type="entry name" value="Trehalose_TreZ"/>
</dbReference>
<evidence type="ECO:0000256" key="16">
    <source>
        <dbReference type="PIRSR" id="PIRSR006337-3"/>
    </source>
</evidence>
<dbReference type="InterPro" id="IPR044901">
    <property type="entry name" value="Trehalose_TreZ_E-set_sf"/>
</dbReference>
<dbReference type="PANTHER" id="PTHR43651:SF11">
    <property type="entry name" value="MALTO-OLIGOSYLTREHALOSE TREHALOHYDROLASE"/>
    <property type="match status" value="1"/>
</dbReference>
<dbReference type="GO" id="GO:0005992">
    <property type="term" value="P:trehalose biosynthetic process"/>
    <property type="evidence" value="ECO:0007669"/>
    <property type="project" value="UniProtKB-UniRule"/>
</dbReference>
<evidence type="ECO:0000256" key="12">
    <source>
        <dbReference type="ARBA" id="ARBA00034013"/>
    </source>
</evidence>
<dbReference type="SMART" id="SM00642">
    <property type="entry name" value="Aamy"/>
    <property type="match status" value="1"/>
</dbReference>
<feature type="site" description="Transition state stabilizer" evidence="16">
    <location>
        <position position="398"/>
    </location>
</feature>
<keyword evidence="19" id="KW-1185">Reference proteome</keyword>
<evidence type="ECO:0000256" key="14">
    <source>
        <dbReference type="PIRNR" id="PIRNR006337"/>
    </source>
</evidence>
<dbReference type="InterPro" id="IPR006047">
    <property type="entry name" value="GH13_cat_dom"/>
</dbReference>
<evidence type="ECO:0000256" key="6">
    <source>
        <dbReference type="ARBA" id="ARBA00022490"/>
    </source>
</evidence>
<dbReference type="Pfam" id="PF00128">
    <property type="entry name" value="Alpha-amylase"/>
    <property type="match status" value="1"/>
</dbReference>
<evidence type="ECO:0000256" key="2">
    <source>
        <dbReference type="ARBA" id="ARBA00005199"/>
    </source>
</evidence>
<dbReference type="EC" id="3.2.1.141" evidence="4 13"/>
<reference evidence="18 19" key="1">
    <citation type="submission" date="2019-02" db="EMBL/GenBank/DDBJ databases">
        <title>Deep-cultivation of Planctomycetes and their phenomic and genomic characterization uncovers novel biology.</title>
        <authorList>
            <person name="Wiegand S."/>
            <person name="Jogler M."/>
            <person name="Boedeker C."/>
            <person name="Pinto D."/>
            <person name="Vollmers J."/>
            <person name="Rivas-Marin E."/>
            <person name="Kohn T."/>
            <person name="Peeters S.H."/>
            <person name="Heuer A."/>
            <person name="Rast P."/>
            <person name="Oberbeckmann S."/>
            <person name="Bunk B."/>
            <person name="Jeske O."/>
            <person name="Meyerdierks A."/>
            <person name="Storesund J.E."/>
            <person name="Kallscheuer N."/>
            <person name="Luecker S."/>
            <person name="Lage O.M."/>
            <person name="Pohl T."/>
            <person name="Merkel B.J."/>
            <person name="Hornburger P."/>
            <person name="Mueller R.-W."/>
            <person name="Bruemmer F."/>
            <person name="Labrenz M."/>
            <person name="Spormann A.M."/>
            <person name="Op den Camp H."/>
            <person name="Overmann J."/>
            <person name="Amann R."/>
            <person name="Jetten M.S.M."/>
            <person name="Mascher T."/>
            <person name="Medema M.H."/>
            <person name="Devos D.P."/>
            <person name="Kaster A.-K."/>
            <person name="Ovreas L."/>
            <person name="Rohde M."/>
            <person name="Galperin M.Y."/>
            <person name="Jogler C."/>
        </authorList>
    </citation>
    <scope>NUCLEOTIDE SEQUENCE [LARGE SCALE GENOMIC DNA]</scope>
    <source>
        <strain evidence="18 19">Pan44</strain>
    </source>
</reference>
<dbReference type="Proteomes" id="UP000315700">
    <property type="component" value="Chromosome"/>
</dbReference>
<evidence type="ECO:0000256" key="5">
    <source>
        <dbReference type="ARBA" id="ARBA00015938"/>
    </source>
</evidence>
<dbReference type="SUPFAM" id="SSF51445">
    <property type="entry name" value="(Trans)glycosidases"/>
    <property type="match status" value="1"/>
</dbReference>
<dbReference type="InterPro" id="IPR004193">
    <property type="entry name" value="Glyco_hydro_13_N"/>
</dbReference>
<dbReference type="InterPro" id="IPR013783">
    <property type="entry name" value="Ig-like_fold"/>
</dbReference>
<evidence type="ECO:0000256" key="4">
    <source>
        <dbReference type="ARBA" id="ARBA00012268"/>
    </source>
</evidence>
<protein>
    <recommendedName>
        <fullName evidence="5 13">Malto-oligosyltrehalose trehalohydrolase</fullName>
        <shortName evidence="14">MTHase</shortName>
        <ecNumber evidence="4 13">3.2.1.141</ecNumber>
    </recommendedName>
    <alternativeName>
        <fullName evidence="11 14">4-alpha-D-((1-&gt;4)-alpha-D-glucano)trehalose trehalohydrolase</fullName>
    </alternativeName>
    <alternativeName>
        <fullName evidence="10 14">Maltooligosyl trehalose trehalohydrolase</fullName>
    </alternativeName>
</protein>
<dbReference type="InParanoid" id="A0A517SAH9"/>
<dbReference type="GO" id="GO:0033942">
    <property type="term" value="F:4-alpha-D-(1-&gt;4)-alpha-D-glucanotrehalose trehalohydrolase activity"/>
    <property type="evidence" value="ECO:0007669"/>
    <property type="project" value="UniProtKB-EC"/>
</dbReference>
<comment type="subcellular location">
    <subcellularLocation>
        <location evidence="1 15">Cytoplasm</location>
    </subcellularLocation>
</comment>
<dbReference type="NCBIfam" id="TIGR02402">
    <property type="entry name" value="trehalose_TreZ"/>
    <property type="match status" value="1"/>
</dbReference>
<dbReference type="SUPFAM" id="SSF81296">
    <property type="entry name" value="E set domains"/>
    <property type="match status" value="1"/>
</dbReference>
<comment type="similarity">
    <text evidence="3 14">Belongs to the glycosyl hydrolase 13 family.</text>
</comment>
<comment type="catalytic activity">
    <reaction evidence="12 14">
        <text>hydrolysis of (1-&gt;4)-alpha-D-glucosidic linkage in 4-alpha-D-[(1-&gt;4)-alpha-D-glucanosyl]n trehalose to yield trehalose and (1-&gt;4)-alpha-D-glucan.</text>
        <dbReference type="EC" id="3.2.1.141"/>
    </reaction>
</comment>
<organism evidence="18 19">
    <name type="scientific">Caulifigura coniformis</name>
    <dbReference type="NCBI Taxonomy" id="2527983"/>
    <lineage>
        <taxon>Bacteria</taxon>
        <taxon>Pseudomonadati</taxon>
        <taxon>Planctomycetota</taxon>
        <taxon>Planctomycetia</taxon>
        <taxon>Planctomycetales</taxon>
        <taxon>Planctomycetaceae</taxon>
        <taxon>Caulifigura</taxon>
    </lineage>
</organism>
<evidence type="ECO:0000256" key="1">
    <source>
        <dbReference type="ARBA" id="ARBA00004496"/>
    </source>
</evidence>
<feature type="active site" description="Proton donor" evidence="15">
    <location>
        <position position="303"/>
    </location>
</feature>
<keyword evidence="9 14" id="KW-0326">Glycosidase</keyword>
<gene>
    <name evidence="18" type="primary">treZ_2</name>
    <name evidence="18" type="ORF">Pan44_11380</name>
</gene>
<evidence type="ECO:0000313" key="19">
    <source>
        <dbReference type="Proteomes" id="UP000315700"/>
    </source>
</evidence>
<dbReference type="EMBL" id="CP036271">
    <property type="protein sequence ID" value="QDT53123.1"/>
    <property type="molecule type" value="Genomic_DNA"/>
</dbReference>
<dbReference type="Gene3D" id="3.20.20.80">
    <property type="entry name" value="Glycosidases"/>
    <property type="match status" value="1"/>
</dbReference>
<dbReference type="Pfam" id="PF11941">
    <property type="entry name" value="DUF3459"/>
    <property type="match status" value="1"/>
</dbReference>
<dbReference type="OrthoDB" id="226102at2"/>
<dbReference type="GO" id="GO:0005737">
    <property type="term" value="C:cytoplasm"/>
    <property type="evidence" value="ECO:0007669"/>
    <property type="project" value="UniProtKB-SubCell"/>
</dbReference>
<dbReference type="InterPro" id="IPR017853">
    <property type="entry name" value="GH"/>
</dbReference>
<feature type="active site" description="Nucleophile" evidence="15">
    <location>
        <position position="268"/>
    </location>
</feature>
<dbReference type="CDD" id="cd11325">
    <property type="entry name" value="AmyAc_GTHase"/>
    <property type="match status" value="1"/>
</dbReference>
<evidence type="ECO:0000313" key="18">
    <source>
        <dbReference type="EMBL" id="QDT53123.1"/>
    </source>
</evidence>
<evidence type="ECO:0000256" key="8">
    <source>
        <dbReference type="ARBA" id="ARBA00023277"/>
    </source>
</evidence>
<feature type="domain" description="Glycosyl hydrolase family 13 catalytic" evidence="17">
    <location>
        <begin position="96"/>
        <end position="464"/>
    </location>
</feature>
<dbReference type="RefSeq" id="WP_145028070.1">
    <property type="nucleotide sequence ID" value="NZ_CP036271.1"/>
</dbReference>
<proteinExistence type="inferred from homology"/>
<dbReference type="UniPathway" id="UPA00299"/>
<keyword evidence="7 14" id="KW-0378">Hydrolase</keyword>
<dbReference type="Gene3D" id="2.60.40.10">
    <property type="entry name" value="Immunoglobulins"/>
    <property type="match status" value="1"/>
</dbReference>